<dbReference type="SUPFAM" id="SSF49313">
    <property type="entry name" value="Cadherin-like"/>
    <property type="match status" value="1"/>
</dbReference>
<dbReference type="AlphaFoldDB" id="A0A1M4S530"/>
<dbReference type="RefSeq" id="WP_072787579.1">
    <property type="nucleotide sequence ID" value="NZ_FQUL01000001.1"/>
</dbReference>
<dbReference type="Gene3D" id="2.60.40.10">
    <property type="entry name" value="Immunoglobulins"/>
    <property type="match status" value="1"/>
</dbReference>
<keyword evidence="3" id="KW-1185">Reference proteome</keyword>
<feature type="active site" description="Proton acceptor" evidence="1">
    <location>
        <position position="279"/>
    </location>
</feature>
<sequence>KGYWEVASDGGIFTFGDAGFYGSMGGHPLNQPIVAMATAPFTMEPLQITTSSLPDVLIGVSYSEQLSSAGGVAPYTWSATGLPSGMMLSSGGDLEGVTNNYGNYYVTVTVTDAVGSSVSSSFPLVVAMVSSNWSGYVTQGGPFTGVSGVFNVASLLSSEPPSCQNYVLGTNQSECAVSEWIGIDGFGNGSNSIIQAGIVAAPIVGTNYYSLGAWYETYPQPSQNISQLSVSPGDTINASIEDLGGGSWSISLDDITTGQSYATTVSYTGDLASAEWIVEAPTIETGSGSFLTILSPFSQVGFSTGENPATPNSSFVPLAMVQNNVEVAYPGALSASGSFTMTYGQ</sequence>
<dbReference type="InterPro" id="IPR038656">
    <property type="entry name" value="Peptidase_G1_sf"/>
</dbReference>
<evidence type="ECO:0000313" key="2">
    <source>
        <dbReference type="EMBL" id="SHE27305.1"/>
    </source>
</evidence>
<dbReference type="GO" id="GO:0006508">
    <property type="term" value="P:proteolysis"/>
    <property type="evidence" value="ECO:0007669"/>
    <property type="project" value="InterPro"/>
</dbReference>
<dbReference type="STRING" id="1121881.SAMN02745225_00052"/>
<dbReference type="Pfam" id="PF05345">
    <property type="entry name" value="He_PIG"/>
    <property type="match status" value="1"/>
</dbReference>
<organism evidence="2 3">
    <name type="scientific">Ferrithrix thermotolerans DSM 19514</name>
    <dbReference type="NCBI Taxonomy" id="1121881"/>
    <lineage>
        <taxon>Bacteria</taxon>
        <taxon>Bacillati</taxon>
        <taxon>Actinomycetota</taxon>
        <taxon>Acidimicrobiia</taxon>
        <taxon>Acidimicrobiales</taxon>
        <taxon>Acidimicrobiaceae</taxon>
        <taxon>Ferrithrix</taxon>
    </lineage>
</organism>
<dbReference type="EMBL" id="FQUL01000001">
    <property type="protein sequence ID" value="SHE27305.1"/>
    <property type="molecule type" value="Genomic_DNA"/>
</dbReference>
<feature type="non-terminal residue" evidence="2">
    <location>
        <position position="1"/>
    </location>
</feature>
<proteinExistence type="predicted"/>
<dbReference type="SUPFAM" id="SSF49899">
    <property type="entry name" value="Concanavalin A-like lectins/glucanases"/>
    <property type="match status" value="1"/>
</dbReference>
<dbReference type="Gene3D" id="2.60.120.700">
    <property type="entry name" value="Peptidase G1"/>
    <property type="match status" value="1"/>
</dbReference>
<accession>A0A1M4S530</accession>
<evidence type="ECO:0000256" key="1">
    <source>
        <dbReference type="PIRSR" id="PIRSR600250-50"/>
    </source>
</evidence>
<evidence type="ECO:0000313" key="3">
    <source>
        <dbReference type="Proteomes" id="UP000184295"/>
    </source>
</evidence>
<dbReference type="PANTHER" id="PTHR37536:SF1">
    <property type="entry name" value="ASPERGILLOPEPSIN, PUTAITVE (AFU_ORTHOLOGUE AFUA_7G01200)"/>
    <property type="match status" value="1"/>
</dbReference>
<dbReference type="InterPro" id="IPR015919">
    <property type="entry name" value="Cadherin-like_sf"/>
</dbReference>
<dbReference type="GO" id="GO:0005975">
    <property type="term" value="P:carbohydrate metabolic process"/>
    <property type="evidence" value="ECO:0007669"/>
    <property type="project" value="UniProtKB-ARBA"/>
</dbReference>
<dbReference type="InterPro" id="IPR013783">
    <property type="entry name" value="Ig-like_fold"/>
</dbReference>
<dbReference type="PANTHER" id="PTHR37536">
    <property type="entry name" value="PUTATIVE (AFU_ORTHOLOGUE AFUA_3G02970)-RELATED"/>
    <property type="match status" value="1"/>
</dbReference>
<dbReference type="Proteomes" id="UP000184295">
    <property type="component" value="Unassembled WGS sequence"/>
</dbReference>
<dbReference type="GO" id="GO:0016020">
    <property type="term" value="C:membrane"/>
    <property type="evidence" value="ECO:0007669"/>
    <property type="project" value="InterPro"/>
</dbReference>
<dbReference type="InterPro" id="IPR000250">
    <property type="entry name" value="Peptidase_G1"/>
</dbReference>
<protein>
    <submittedName>
        <fullName evidence="2">Putative Ig domain-containing protein</fullName>
    </submittedName>
</protein>
<dbReference type="CDD" id="cd13426">
    <property type="entry name" value="Peptidase_G1"/>
    <property type="match status" value="1"/>
</dbReference>
<dbReference type="InterPro" id="IPR013320">
    <property type="entry name" value="ConA-like_dom_sf"/>
</dbReference>
<dbReference type="GO" id="GO:0005509">
    <property type="term" value="F:calcium ion binding"/>
    <property type="evidence" value="ECO:0007669"/>
    <property type="project" value="InterPro"/>
</dbReference>
<gene>
    <name evidence="2" type="ORF">SAMN02745225_00052</name>
</gene>
<name>A0A1M4S530_9ACTN</name>
<dbReference type="Pfam" id="PF01828">
    <property type="entry name" value="Peptidase_A4"/>
    <property type="match status" value="1"/>
</dbReference>
<reference evidence="3" key="1">
    <citation type="submission" date="2016-11" db="EMBL/GenBank/DDBJ databases">
        <authorList>
            <person name="Varghese N."/>
            <person name="Submissions S."/>
        </authorList>
    </citation>
    <scope>NUCLEOTIDE SEQUENCE [LARGE SCALE GENOMIC DNA]</scope>
    <source>
        <strain evidence="3">DSM 19514</strain>
    </source>
</reference>
<dbReference type="GO" id="GO:0070007">
    <property type="term" value="F:glutamic-type endopeptidase activity"/>
    <property type="evidence" value="ECO:0007669"/>
    <property type="project" value="InterPro"/>
</dbReference>